<evidence type="ECO:0000256" key="8">
    <source>
        <dbReference type="HAMAP-Rule" id="MF_00277"/>
    </source>
</evidence>
<dbReference type="SUPFAM" id="SSF55021">
    <property type="entry name" value="ACT-like"/>
    <property type="match status" value="1"/>
</dbReference>
<feature type="domain" description="HD" evidence="10">
    <location>
        <begin position="471"/>
        <end position="596"/>
    </location>
</feature>
<feature type="domain" description="ACT" evidence="9">
    <location>
        <begin position="853"/>
        <end position="923"/>
    </location>
</feature>
<dbReference type="SMART" id="SM00471">
    <property type="entry name" value="HDc"/>
    <property type="match status" value="1"/>
</dbReference>
<dbReference type="CDD" id="cd04899">
    <property type="entry name" value="ACT_ACR-UUR-like_2"/>
    <property type="match status" value="1"/>
</dbReference>
<dbReference type="Pfam" id="PF08335">
    <property type="entry name" value="GlnD_UR_UTase"/>
    <property type="match status" value="1"/>
</dbReference>
<keyword evidence="1 8" id="KW-0808">Transferase</keyword>
<comment type="catalytic activity">
    <reaction evidence="8">
        <text>[protein-PII]-uridylyl-L-tyrosine + H2O = [protein-PII]-L-tyrosine + UMP + H(+)</text>
        <dbReference type="Rhea" id="RHEA:48600"/>
        <dbReference type="Rhea" id="RHEA-COMP:12147"/>
        <dbReference type="Rhea" id="RHEA-COMP:12148"/>
        <dbReference type="ChEBI" id="CHEBI:15377"/>
        <dbReference type="ChEBI" id="CHEBI:15378"/>
        <dbReference type="ChEBI" id="CHEBI:46858"/>
        <dbReference type="ChEBI" id="CHEBI:57865"/>
        <dbReference type="ChEBI" id="CHEBI:90602"/>
    </reaction>
</comment>
<sequence length="923" mass="105230">MAKPKLAKIVPLLDNDNADARGLVSEQLSMWLSQTLTTLDTALANGVSIRQVVQAHVAAVDDLLVALFEHHQLKNHGLALFAVGGYGRGELARHSDVDILLLYQNELATGVDKHVEQFVTTLWDIGLEPSLAVRSVSDTMESAHDHTVATALLEARLLTNDPTLTCNLAANFGKIPHNVVNDCWGQEEFYHAKMNESKKRHLAHNATEYNLEPNIKSAPGGLRDIHTVGWVSKRYFRVNKLFDLVQQAFITEREYDELIQAEEFLWQIRHHLHQITGRNQNQLLFDHQREVANRMGYQQSATDPANTAVERFMKDYYRCAMHISTLSEMLTNHYYETLIEARLPDADKPQKTTLTALFNRIGDQIAIAHHRVFAQYPEAILHMFLLMGQHGIKKVRTRTLRALKVAACGIDQAYRDNPKHQQLFLANLKEQNYLFHRLRTMKRYGVLGSYLPAFGQVVGLMQYDLFHRYTVDAHTLLVIRVLHRFIDPKYKEVFGLVSGIYQRIERKEILVLAAIFHDIAKGRGGNHSVLGETDAVAFCLAHGLSDADAKLVGWLVRQHLLMSNTAQKKDILDPQVITNFAHMVGNVTQLNHLYVLTVADMTATNPKLWNSWRATLMKQLYTRTRSILRADIDAPTNRQEMITATREQAIKLLDDLYTSQDLNTSQTDVLAFDRKDVLMLWDELGDEYFLREIPEDILWHTHAILTQPPVDDVDNVDNVNKSFNINRKPLIVLREHRDLALDAVQVFIYTQNQDNLFAVTMAVFDLMGLDVLDARIITGTRDFALDSYVLLDHQGTLLTDVERQDELKWRLVTAFANPTQPKLAHKRLPRQLKHFSVPTQVRFETVAQTGQHILYLTALDQPSLLARVGAVFLQHGIEVHAARITTLGEKAQDLFYISDRKDNRLSDDKLNTLTQTIIDILDN</sequence>
<evidence type="ECO:0000256" key="5">
    <source>
        <dbReference type="ARBA" id="ARBA00022842"/>
    </source>
</evidence>
<dbReference type="SUPFAM" id="SSF109604">
    <property type="entry name" value="HD-domain/PDEase-like"/>
    <property type="match status" value="1"/>
</dbReference>
<comment type="similarity">
    <text evidence="8">Belongs to the GlnD family.</text>
</comment>
<keyword evidence="4 8" id="KW-0378">Hydrolase</keyword>
<reference evidence="11 12" key="1">
    <citation type="submission" date="2017-02" db="EMBL/GenBank/DDBJ databases">
        <title>Draft genome sequence of Moraxella lincolnii CCUG 9405T type strain.</title>
        <authorList>
            <person name="Salva-Serra F."/>
            <person name="Engstrom-Jakobsson H."/>
            <person name="Thorell K."/>
            <person name="Jaen-Luchoro D."/>
            <person name="Gonzales-Siles L."/>
            <person name="Karlsson R."/>
            <person name="Yazdan S."/>
            <person name="Boulund F."/>
            <person name="Johnning A."/>
            <person name="Engstrand L."/>
            <person name="Kristiansson E."/>
            <person name="Moore E."/>
        </authorList>
    </citation>
    <scope>NUCLEOTIDE SEQUENCE [LARGE SCALE GENOMIC DNA]</scope>
    <source>
        <strain evidence="11 12">CCUG 9405</strain>
    </source>
</reference>
<name>A0A1T0CFA3_9GAMM</name>
<dbReference type="CDD" id="cd05401">
    <property type="entry name" value="NT_GlnE_GlnD_like"/>
    <property type="match status" value="1"/>
</dbReference>
<dbReference type="CDD" id="cd04900">
    <property type="entry name" value="ACT_UUR-like_1"/>
    <property type="match status" value="1"/>
</dbReference>
<dbReference type="InterPro" id="IPR002912">
    <property type="entry name" value="ACT_dom"/>
</dbReference>
<dbReference type="Gene3D" id="3.30.460.10">
    <property type="entry name" value="Beta Polymerase, domain 2"/>
    <property type="match status" value="1"/>
</dbReference>
<comment type="function">
    <text evidence="8">Modifies, by uridylylation and deuridylylation, the PII regulatory proteins (GlnB and homologs), in response to the nitrogen status of the cell that GlnD senses through the glutamine level. Under low glutamine levels, catalyzes the conversion of the PII proteins and UTP to PII-UMP and PPi, while under higher glutamine levels, GlnD hydrolyzes PII-UMP to PII and UMP (deuridylylation). Thus, controls uridylylation state and activity of the PII proteins, and plays an important role in the regulation of nitrogen metabolism.</text>
</comment>
<dbReference type="PIRSF" id="PIRSF006288">
    <property type="entry name" value="PII_uridyltransf"/>
    <property type="match status" value="1"/>
</dbReference>
<dbReference type="PROSITE" id="PS51671">
    <property type="entry name" value="ACT"/>
    <property type="match status" value="2"/>
</dbReference>
<comment type="cofactor">
    <cofactor evidence="8">
        <name>Mg(2+)</name>
        <dbReference type="ChEBI" id="CHEBI:18420"/>
    </cofactor>
</comment>
<evidence type="ECO:0000256" key="6">
    <source>
        <dbReference type="ARBA" id="ARBA00023268"/>
    </source>
</evidence>
<dbReference type="InterPro" id="IPR003607">
    <property type="entry name" value="HD/PDEase_dom"/>
</dbReference>
<comment type="domain">
    <text evidence="8">Has four distinct domains: an N-terminal nucleotidyltransferase (NT) domain responsible for UTase activity, a central HD domain that encodes UR activity, and two C-terminal ACT domains that seem to have a role in glutamine sensing.</text>
</comment>
<keyword evidence="12" id="KW-1185">Reference proteome</keyword>
<protein>
    <recommendedName>
        <fullName evidence="8">Bifunctional uridylyltransferase/uridylyl-removing enzyme</fullName>
        <shortName evidence="8">UTase/UR</shortName>
    </recommendedName>
    <alternativeName>
        <fullName evidence="8">Bifunctional [protein-PII] modification enzyme</fullName>
    </alternativeName>
    <alternativeName>
        <fullName evidence="8">Bifunctional nitrogen sensor protein</fullName>
    </alternativeName>
    <domain>
        <recommendedName>
            <fullName evidence="8">[Protein-PII] uridylyltransferase</fullName>
            <shortName evidence="8">PII uridylyltransferase</shortName>
            <shortName evidence="8">UTase</shortName>
            <ecNumber evidence="8">2.7.7.59</ecNumber>
        </recommendedName>
    </domain>
    <domain>
        <recommendedName>
            <fullName evidence="8">[Protein-PII]-UMP uridylyl-removing enzyme</fullName>
            <shortName evidence="8">UR</shortName>
            <ecNumber evidence="8">3.1.4.-</ecNumber>
        </recommendedName>
    </domain>
</protein>
<dbReference type="PANTHER" id="PTHR47320">
    <property type="entry name" value="BIFUNCTIONAL URIDYLYLTRANSFERASE/URIDYLYL-REMOVING ENZYME"/>
    <property type="match status" value="1"/>
</dbReference>
<comment type="catalytic activity">
    <reaction evidence="7">
        <text>guanosine 3',5'-bis(diphosphate) + H2O = GDP + diphosphate + H(+)</text>
        <dbReference type="Rhea" id="RHEA:14253"/>
        <dbReference type="ChEBI" id="CHEBI:15377"/>
        <dbReference type="ChEBI" id="CHEBI:15378"/>
        <dbReference type="ChEBI" id="CHEBI:33019"/>
        <dbReference type="ChEBI" id="CHEBI:58189"/>
        <dbReference type="ChEBI" id="CHEBI:77828"/>
        <dbReference type="EC" id="3.1.7.2"/>
    </reaction>
</comment>
<dbReference type="GO" id="GO:0008893">
    <property type="term" value="F:guanosine-3',5'-bis(diphosphate) 3'-diphosphatase activity"/>
    <property type="evidence" value="ECO:0007669"/>
    <property type="project" value="UniProtKB-EC"/>
</dbReference>
<dbReference type="NCBIfam" id="TIGR01693">
    <property type="entry name" value="UTase_glnD"/>
    <property type="match status" value="1"/>
</dbReference>
<accession>A0A1T0CFA3</accession>
<dbReference type="Proteomes" id="UP000191094">
    <property type="component" value="Unassembled WGS sequence"/>
</dbReference>
<dbReference type="PROSITE" id="PS51831">
    <property type="entry name" value="HD"/>
    <property type="match status" value="1"/>
</dbReference>
<dbReference type="InterPro" id="IPR006674">
    <property type="entry name" value="HD_domain"/>
</dbReference>
<dbReference type="InterPro" id="IPR013546">
    <property type="entry name" value="PII_UdlTrfase/GS_AdlTrfase"/>
</dbReference>
<dbReference type="GO" id="GO:0006808">
    <property type="term" value="P:regulation of nitrogen utilization"/>
    <property type="evidence" value="ECO:0007669"/>
    <property type="project" value="UniProtKB-UniRule"/>
</dbReference>
<dbReference type="Gene3D" id="1.10.3210.10">
    <property type="entry name" value="Hypothetical protein af1432"/>
    <property type="match status" value="1"/>
</dbReference>
<comment type="catalytic activity">
    <reaction evidence="8">
        <text>[protein-PII]-L-tyrosine + UTP = [protein-PII]-uridylyl-L-tyrosine + diphosphate</text>
        <dbReference type="Rhea" id="RHEA:13673"/>
        <dbReference type="Rhea" id="RHEA-COMP:12147"/>
        <dbReference type="Rhea" id="RHEA-COMP:12148"/>
        <dbReference type="ChEBI" id="CHEBI:33019"/>
        <dbReference type="ChEBI" id="CHEBI:46398"/>
        <dbReference type="ChEBI" id="CHEBI:46858"/>
        <dbReference type="ChEBI" id="CHEBI:90602"/>
        <dbReference type="EC" id="2.7.7.59"/>
    </reaction>
</comment>
<dbReference type="InterPro" id="IPR010043">
    <property type="entry name" value="UTase/UR"/>
</dbReference>
<dbReference type="HAMAP" id="MF_00277">
    <property type="entry name" value="PII_uridylyl_transf"/>
    <property type="match status" value="1"/>
</dbReference>
<feature type="region of interest" description="Uridylyltransferase" evidence="8">
    <location>
        <begin position="1"/>
        <end position="353"/>
    </location>
</feature>
<evidence type="ECO:0000259" key="10">
    <source>
        <dbReference type="PROSITE" id="PS51831"/>
    </source>
</evidence>
<evidence type="ECO:0000256" key="7">
    <source>
        <dbReference type="ARBA" id="ARBA00047968"/>
    </source>
</evidence>
<dbReference type="EMBL" id="MUYT01000006">
    <property type="protein sequence ID" value="OOS20983.1"/>
    <property type="molecule type" value="Genomic_DNA"/>
</dbReference>
<dbReference type="InterPro" id="IPR043519">
    <property type="entry name" value="NT_sf"/>
</dbReference>
<dbReference type="SUPFAM" id="SSF81301">
    <property type="entry name" value="Nucleotidyltransferase"/>
    <property type="match status" value="1"/>
</dbReference>
<evidence type="ECO:0000256" key="1">
    <source>
        <dbReference type="ARBA" id="ARBA00022679"/>
    </source>
</evidence>
<dbReference type="EC" id="3.1.4.-" evidence="8"/>
<evidence type="ECO:0000256" key="3">
    <source>
        <dbReference type="ARBA" id="ARBA00022737"/>
    </source>
</evidence>
<evidence type="ECO:0000256" key="4">
    <source>
        <dbReference type="ARBA" id="ARBA00022801"/>
    </source>
</evidence>
<comment type="activity regulation">
    <text evidence="8">Uridylyltransferase (UTase) activity is inhibited by glutamine, while glutamine activates uridylyl-removing (UR) activity.</text>
</comment>
<keyword evidence="6 8" id="KW-0511">Multifunctional enzyme</keyword>
<gene>
    <name evidence="8" type="primary">glnD</name>
    <name evidence="11" type="ORF">B0682_05110</name>
</gene>
<feature type="domain" description="ACT" evidence="9">
    <location>
        <begin position="745"/>
        <end position="830"/>
    </location>
</feature>
<dbReference type="AlphaFoldDB" id="A0A1T0CFA3"/>
<evidence type="ECO:0000259" key="9">
    <source>
        <dbReference type="PROSITE" id="PS51671"/>
    </source>
</evidence>
<proteinExistence type="inferred from homology"/>
<dbReference type="GO" id="GO:0008773">
    <property type="term" value="F:[protein-PII] uridylyltransferase activity"/>
    <property type="evidence" value="ECO:0007669"/>
    <property type="project" value="UniProtKB-UniRule"/>
</dbReference>
<dbReference type="InterPro" id="IPR045865">
    <property type="entry name" value="ACT-like_dom_sf"/>
</dbReference>
<dbReference type="EC" id="2.7.7.59" evidence="8"/>
<keyword evidence="3" id="KW-0677">Repeat</keyword>
<organism evidence="11 12">
    <name type="scientific">Lwoffella lincolnii</name>
    <dbReference type="NCBI Taxonomy" id="90241"/>
    <lineage>
        <taxon>Bacteria</taxon>
        <taxon>Pseudomonadati</taxon>
        <taxon>Pseudomonadota</taxon>
        <taxon>Gammaproteobacteria</taxon>
        <taxon>Moraxellales</taxon>
        <taxon>Moraxellaceae</taxon>
        <taxon>Lwoffella</taxon>
    </lineage>
</organism>
<dbReference type="GO" id="GO:0008081">
    <property type="term" value="F:phosphoric diester hydrolase activity"/>
    <property type="evidence" value="ECO:0007669"/>
    <property type="project" value="UniProtKB-UniRule"/>
</dbReference>
<dbReference type="Pfam" id="PF01966">
    <property type="entry name" value="HD"/>
    <property type="match status" value="1"/>
</dbReference>
<comment type="caution">
    <text evidence="11">The sequence shown here is derived from an EMBL/GenBank/DDBJ whole genome shotgun (WGS) entry which is preliminary data.</text>
</comment>
<evidence type="ECO:0000313" key="11">
    <source>
        <dbReference type="EMBL" id="OOS20983.1"/>
    </source>
</evidence>
<keyword evidence="2 8" id="KW-0548">Nucleotidyltransferase</keyword>
<comment type="caution">
    <text evidence="8">Lacks conserved residue(s) required for the propagation of feature annotation.</text>
</comment>
<keyword evidence="5 8" id="KW-0460">Magnesium</keyword>
<evidence type="ECO:0000313" key="12">
    <source>
        <dbReference type="Proteomes" id="UP000191094"/>
    </source>
</evidence>
<evidence type="ECO:0000256" key="2">
    <source>
        <dbReference type="ARBA" id="ARBA00022695"/>
    </source>
</evidence>
<dbReference type="PANTHER" id="PTHR47320:SF1">
    <property type="entry name" value="BIFUNCTIONAL URIDYLYLTRANSFERASE_URIDYLYL-REMOVING ENZYME"/>
    <property type="match status" value="1"/>
</dbReference>
<dbReference type="SUPFAM" id="SSF81593">
    <property type="entry name" value="Nucleotidyltransferase substrate binding subunit/domain"/>
    <property type="match status" value="1"/>
</dbReference>
<dbReference type="STRING" id="90241.B0682_05110"/>